<feature type="transmembrane region" description="Helical" evidence="8">
    <location>
        <begin position="223"/>
        <end position="243"/>
    </location>
</feature>
<gene>
    <name evidence="10" type="ORF">KYK14_04255</name>
</gene>
<keyword evidence="2" id="KW-1003">Cell membrane</keyword>
<evidence type="ECO:0000313" key="11">
    <source>
        <dbReference type="Proteomes" id="UP000826188"/>
    </source>
</evidence>
<feature type="transmembrane region" description="Helical" evidence="8">
    <location>
        <begin position="179"/>
        <end position="203"/>
    </location>
</feature>
<dbReference type="PANTHER" id="PTHR33908:SF11">
    <property type="entry name" value="MEMBRANE PROTEIN"/>
    <property type="match status" value="1"/>
</dbReference>
<comment type="subcellular location">
    <subcellularLocation>
        <location evidence="1">Cell membrane</location>
        <topology evidence="1">Multi-pass membrane protein</topology>
    </subcellularLocation>
</comment>
<feature type="transmembrane region" description="Helical" evidence="8">
    <location>
        <begin position="12"/>
        <end position="30"/>
    </location>
</feature>
<dbReference type="GO" id="GO:0016757">
    <property type="term" value="F:glycosyltransferase activity"/>
    <property type="evidence" value="ECO:0007669"/>
    <property type="project" value="UniProtKB-KW"/>
</dbReference>
<evidence type="ECO:0000256" key="8">
    <source>
        <dbReference type="SAM" id="Phobius"/>
    </source>
</evidence>
<feature type="transmembrane region" description="Helical" evidence="8">
    <location>
        <begin position="346"/>
        <end position="371"/>
    </location>
</feature>
<keyword evidence="6 8" id="KW-1133">Transmembrane helix</keyword>
<evidence type="ECO:0000256" key="6">
    <source>
        <dbReference type="ARBA" id="ARBA00022989"/>
    </source>
</evidence>
<keyword evidence="5 8" id="KW-0812">Transmembrane</keyword>
<dbReference type="Proteomes" id="UP000826188">
    <property type="component" value="Unassembled WGS sequence"/>
</dbReference>
<feature type="transmembrane region" description="Helical" evidence="8">
    <location>
        <begin position="81"/>
        <end position="114"/>
    </location>
</feature>
<dbReference type="RefSeq" id="WP_219157167.1">
    <property type="nucleotide sequence ID" value="NZ_JAHWGL010000009.1"/>
</dbReference>
<evidence type="ECO:0000259" key="9">
    <source>
        <dbReference type="Pfam" id="PF13231"/>
    </source>
</evidence>
<keyword evidence="11" id="KW-1185">Reference proteome</keyword>
<keyword evidence="4 10" id="KW-0808">Transferase</keyword>
<feature type="transmembrane region" description="Helical" evidence="8">
    <location>
        <begin position="324"/>
        <end position="340"/>
    </location>
</feature>
<protein>
    <submittedName>
        <fullName evidence="10">Glycosyltransferase family 39 protein</fullName>
        <ecNumber evidence="10">2.4.-.-</ecNumber>
    </submittedName>
</protein>
<comment type="caution">
    <text evidence="10">The sequence shown here is derived from an EMBL/GenBank/DDBJ whole genome shotgun (WGS) entry which is preliminary data.</text>
</comment>
<feature type="transmembrane region" description="Helical" evidence="8">
    <location>
        <begin position="295"/>
        <end position="312"/>
    </location>
</feature>
<keyword evidence="3 10" id="KW-0328">Glycosyltransferase</keyword>
<reference evidence="10 11" key="1">
    <citation type="submission" date="2021-07" db="EMBL/GenBank/DDBJ databases">
        <title>Hymenobacter profundi sp. nov., isolated from deep-sea water.</title>
        <authorList>
            <person name="Kim M.K."/>
        </authorList>
    </citation>
    <scope>NUCLEOTIDE SEQUENCE [LARGE SCALE GENOMIC DNA]</scope>
    <source>
        <strain evidence="10 11">M2</strain>
    </source>
</reference>
<feature type="transmembrane region" description="Helical" evidence="8">
    <location>
        <begin position="126"/>
        <end position="145"/>
    </location>
</feature>
<dbReference type="Pfam" id="PF13231">
    <property type="entry name" value="PMT_2"/>
    <property type="match status" value="1"/>
</dbReference>
<organism evidence="10 11">
    <name type="scientific">Hymenobacter profundi</name>
    <dbReference type="NCBI Taxonomy" id="1982110"/>
    <lineage>
        <taxon>Bacteria</taxon>
        <taxon>Pseudomonadati</taxon>
        <taxon>Bacteroidota</taxon>
        <taxon>Cytophagia</taxon>
        <taxon>Cytophagales</taxon>
        <taxon>Hymenobacteraceae</taxon>
        <taxon>Hymenobacter</taxon>
    </lineage>
</organism>
<dbReference type="InterPro" id="IPR038731">
    <property type="entry name" value="RgtA/B/C-like"/>
</dbReference>
<accession>A0ABS6WVX2</accession>
<feature type="transmembrane region" description="Helical" evidence="8">
    <location>
        <begin position="264"/>
        <end position="283"/>
    </location>
</feature>
<evidence type="ECO:0000256" key="3">
    <source>
        <dbReference type="ARBA" id="ARBA00022676"/>
    </source>
</evidence>
<evidence type="ECO:0000256" key="7">
    <source>
        <dbReference type="ARBA" id="ARBA00023136"/>
    </source>
</evidence>
<dbReference type="InterPro" id="IPR050297">
    <property type="entry name" value="LipidA_mod_glycosyltrf_83"/>
</dbReference>
<evidence type="ECO:0000256" key="1">
    <source>
        <dbReference type="ARBA" id="ARBA00004651"/>
    </source>
</evidence>
<proteinExistence type="predicted"/>
<feature type="transmembrane region" description="Helical" evidence="8">
    <location>
        <begin position="378"/>
        <end position="396"/>
    </location>
</feature>
<evidence type="ECO:0000256" key="2">
    <source>
        <dbReference type="ARBA" id="ARBA00022475"/>
    </source>
</evidence>
<feature type="domain" description="Glycosyltransferase RgtA/B/C/D-like" evidence="9">
    <location>
        <begin position="78"/>
        <end position="236"/>
    </location>
</feature>
<keyword evidence="7 8" id="KW-0472">Membrane</keyword>
<evidence type="ECO:0000313" key="10">
    <source>
        <dbReference type="EMBL" id="MBW3127747.1"/>
    </source>
</evidence>
<dbReference type="PANTHER" id="PTHR33908">
    <property type="entry name" value="MANNOSYLTRANSFERASE YKCB-RELATED"/>
    <property type="match status" value="1"/>
</dbReference>
<evidence type="ECO:0000256" key="4">
    <source>
        <dbReference type="ARBA" id="ARBA00022679"/>
    </source>
</evidence>
<name>A0ABS6WVX2_9BACT</name>
<dbReference type="EMBL" id="JAHWGL010000009">
    <property type="protein sequence ID" value="MBW3127747.1"/>
    <property type="molecule type" value="Genomic_DNA"/>
</dbReference>
<evidence type="ECO:0000256" key="5">
    <source>
        <dbReference type="ARBA" id="ARBA00022692"/>
    </source>
</evidence>
<sequence length="531" mass="60982">MQVNIRNRFINILQIGLFFILLVGFLLRFLQLENYPLSAHHDELSNIYDGYSIAETGADRWGQKYPLILRGFGTLDYRPPMYAWLSAITISLFGFSVASGRLVSVILGCFSLIILYLVAKKMGGKLFAFFALLLIVLSPWHILFSRIASEGTLLPSFFLISTCYLWQRVKEKDYNIKSLLLLGVCIGLGTSTYQSSKLIFFLFTLLVFYDLFRHANKALEKGVAFAISCLVGASPQIIAALTMPKQFFSRAEGSMMKFSFSFDYINSIFKNILSNISPNFLFFEFGNYNYFTVDRLLMLEFVFFYIGLFFIYKIIDKKQVISPMYFYSILIIAIIPSALTQENPNALRASCLIVLAPLITAAGIVFIYNYINTPVLKSAYLIFLTTLITLNSYYFINKYISSEELRNVGMRHTFVEACKKVNIYQNKYNKIFIQEDNGDGQDYIFVATYCSIKPEYFQISDKEINKYGWDNFKKLGKFYFLSASEIDNKLNSESSRVLMVLGARNNKYKIIDSVEVANEKMFLYENSLKAL</sequence>
<dbReference type="EC" id="2.4.-.-" evidence="10"/>